<sequence length="294" mass="32417">LSGVPMATLTIPSTISNFFRANIVDDDTVRLEPPFIGGPIAPSRTYGGIVVSQALNALTTLCPHISPHTVNFKFVSPANSLVPIDFKVAHVEDGSVSSISAYQKEKLVGLGHVRHTNQPDFSSSTESIGHPDDYSSVAELAVKLGGGKMKMLNEMSKFPIEFRPVETMNYGGADRTSMWLRVKPEYRSDLQSADGLSIVVFLSDVGPLLAGAEIYERSRIKISSLSSLHHSLWVHEGDLDPFGWYLSVCESHVISLGRCRLESWIFDERRRCVATIVQEGYIQRAPEQTNINKL</sequence>
<dbReference type="Pfam" id="PF13622">
    <property type="entry name" value="4HBT_3"/>
    <property type="match status" value="1"/>
</dbReference>
<evidence type="ECO:0000259" key="3">
    <source>
        <dbReference type="Pfam" id="PF13622"/>
    </source>
</evidence>
<dbReference type="InterPro" id="IPR049449">
    <property type="entry name" value="TesB_ACOT8-like_N"/>
</dbReference>
<proteinExistence type="inferred from homology"/>
<dbReference type="InterPro" id="IPR049450">
    <property type="entry name" value="ACOT8-like_C"/>
</dbReference>
<feature type="domain" description="Acyl-CoA thioesterase-like C-terminal" evidence="4">
    <location>
        <begin position="163"/>
        <end position="282"/>
    </location>
</feature>
<dbReference type="GO" id="GO:0009062">
    <property type="term" value="P:fatty acid catabolic process"/>
    <property type="evidence" value="ECO:0007669"/>
    <property type="project" value="TreeGrafter"/>
</dbReference>
<dbReference type="PANTHER" id="PTHR11066:SF48">
    <property type="entry name" value="ACYL-COA THIOESTERASE II"/>
    <property type="match status" value="1"/>
</dbReference>
<dbReference type="GO" id="GO:0005782">
    <property type="term" value="C:peroxisomal matrix"/>
    <property type="evidence" value="ECO:0007669"/>
    <property type="project" value="UniProtKB-SubCell"/>
</dbReference>
<evidence type="ECO:0000313" key="6">
    <source>
        <dbReference type="Proteomes" id="UP001432322"/>
    </source>
</evidence>
<dbReference type="Pfam" id="PF20789">
    <property type="entry name" value="4HBT_3C"/>
    <property type="match status" value="1"/>
</dbReference>
<dbReference type="InterPro" id="IPR029069">
    <property type="entry name" value="HotDog_dom_sf"/>
</dbReference>
<gene>
    <name evidence="5" type="ORF">PFISCL1PPCAC_13177</name>
</gene>
<evidence type="ECO:0000313" key="5">
    <source>
        <dbReference type="EMBL" id="GMT21880.1"/>
    </source>
</evidence>
<evidence type="ECO:0000259" key="4">
    <source>
        <dbReference type="Pfam" id="PF20789"/>
    </source>
</evidence>
<keyword evidence="6" id="KW-1185">Reference proteome</keyword>
<name>A0AAV5VTI7_9BILA</name>
<dbReference type="PANTHER" id="PTHR11066">
    <property type="entry name" value="ACYL-COA THIOESTERASE"/>
    <property type="match status" value="1"/>
</dbReference>
<dbReference type="Proteomes" id="UP001432322">
    <property type="component" value="Unassembled WGS sequence"/>
</dbReference>
<comment type="similarity">
    <text evidence="1">Belongs to the C/M/P thioester hydrolase family.</text>
</comment>
<evidence type="ECO:0000256" key="1">
    <source>
        <dbReference type="ARBA" id="ARBA00006538"/>
    </source>
</evidence>
<dbReference type="GO" id="GO:0006637">
    <property type="term" value="P:acyl-CoA metabolic process"/>
    <property type="evidence" value="ECO:0007669"/>
    <property type="project" value="InterPro"/>
</dbReference>
<organism evidence="5 6">
    <name type="scientific">Pristionchus fissidentatus</name>
    <dbReference type="NCBI Taxonomy" id="1538716"/>
    <lineage>
        <taxon>Eukaryota</taxon>
        <taxon>Metazoa</taxon>
        <taxon>Ecdysozoa</taxon>
        <taxon>Nematoda</taxon>
        <taxon>Chromadorea</taxon>
        <taxon>Rhabditida</taxon>
        <taxon>Rhabditina</taxon>
        <taxon>Diplogasteromorpha</taxon>
        <taxon>Diplogasteroidea</taxon>
        <taxon>Neodiplogasteridae</taxon>
        <taxon>Pristionchus</taxon>
    </lineage>
</organism>
<reference evidence="5" key="1">
    <citation type="submission" date="2023-10" db="EMBL/GenBank/DDBJ databases">
        <title>Genome assembly of Pristionchus species.</title>
        <authorList>
            <person name="Yoshida K."/>
            <person name="Sommer R.J."/>
        </authorList>
    </citation>
    <scope>NUCLEOTIDE SEQUENCE</scope>
    <source>
        <strain evidence="5">RS5133</strain>
    </source>
</reference>
<accession>A0AAV5VTI7</accession>
<dbReference type="EMBL" id="BTSY01000004">
    <property type="protein sequence ID" value="GMT21880.1"/>
    <property type="molecule type" value="Genomic_DNA"/>
</dbReference>
<feature type="domain" description="Acyl-CoA thioesterase-like N-terminal HotDog" evidence="3">
    <location>
        <begin position="44"/>
        <end position="95"/>
    </location>
</feature>
<dbReference type="AlphaFoldDB" id="A0AAV5VTI7"/>
<comment type="caution">
    <text evidence="5">The sequence shown here is derived from an EMBL/GenBank/DDBJ whole genome shotgun (WGS) entry which is preliminary data.</text>
</comment>
<keyword evidence="2" id="KW-0378">Hydrolase</keyword>
<dbReference type="SUPFAM" id="SSF54637">
    <property type="entry name" value="Thioesterase/thiol ester dehydrase-isomerase"/>
    <property type="match status" value="2"/>
</dbReference>
<protein>
    <submittedName>
        <fullName evidence="5">Uncharacterized protein</fullName>
    </submittedName>
</protein>
<feature type="non-terminal residue" evidence="5">
    <location>
        <position position="1"/>
    </location>
</feature>
<dbReference type="Gene3D" id="2.40.160.210">
    <property type="entry name" value="Acyl-CoA thioesterase, double hotdog domain"/>
    <property type="match status" value="1"/>
</dbReference>
<dbReference type="GO" id="GO:0047617">
    <property type="term" value="F:fatty acyl-CoA hydrolase activity"/>
    <property type="evidence" value="ECO:0007669"/>
    <property type="project" value="InterPro"/>
</dbReference>
<evidence type="ECO:0000256" key="2">
    <source>
        <dbReference type="ARBA" id="ARBA00022801"/>
    </source>
</evidence>
<dbReference type="InterPro" id="IPR003703">
    <property type="entry name" value="Acyl_CoA_thio"/>
</dbReference>
<dbReference type="InterPro" id="IPR042171">
    <property type="entry name" value="Acyl-CoA_hotdog"/>
</dbReference>